<accession>A0A645FHD8</accession>
<name>A0A645FHD8_9ZZZZ</name>
<reference evidence="1" key="1">
    <citation type="submission" date="2019-08" db="EMBL/GenBank/DDBJ databases">
        <authorList>
            <person name="Kucharzyk K."/>
            <person name="Murdoch R.W."/>
            <person name="Higgins S."/>
            <person name="Loffler F."/>
        </authorList>
    </citation>
    <scope>NUCLEOTIDE SEQUENCE</scope>
</reference>
<proteinExistence type="predicted"/>
<gene>
    <name evidence="1" type="ORF">SDC9_161171</name>
</gene>
<protein>
    <submittedName>
        <fullName evidence="1">Uncharacterized protein</fullName>
    </submittedName>
</protein>
<sequence>MFLARFIGIPEVGGLRFLIIPDGSPVFHGTQHGFLIAESLGLLARKIGNFPVPCVDLEPHHDFFSGDDSHSIIKDKPDLVDRRDCLRRPFPIAPFVGHQNHKINDAAMSFVIVRLVKKAPLRRAGLRGQRSGNKIILRMQPYDGAFEKTVVGITVFGKNIFKIDI</sequence>
<dbReference type="EMBL" id="VSSQ01060404">
    <property type="protein sequence ID" value="MPN13845.1"/>
    <property type="molecule type" value="Genomic_DNA"/>
</dbReference>
<dbReference type="AlphaFoldDB" id="A0A645FHD8"/>
<organism evidence="1">
    <name type="scientific">bioreactor metagenome</name>
    <dbReference type="NCBI Taxonomy" id="1076179"/>
    <lineage>
        <taxon>unclassified sequences</taxon>
        <taxon>metagenomes</taxon>
        <taxon>ecological metagenomes</taxon>
    </lineage>
</organism>
<comment type="caution">
    <text evidence="1">The sequence shown here is derived from an EMBL/GenBank/DDBJ whole genome shotgun (WGS) entry which is preliminary data.</text>
</comment>
<evidence type="ECO:0000313" key="1">
    <source>
        <dbReference type="EMBL" id="MPN13845.1"/>
    </source>
</evidence>